<protein>
    <submittedName>
        <fullName evidence="3">Methyltransferase</fullName>
    </submittedName>
</protein>
<keyword evidence="4" id="KW-1185">Reference proteome</keyword>
<reference evidence="3 4" key="1">
    <citation type="journal article" date="2015" name="Genome Announc.">
        <title>Expanding the biotechnology potential of lactobacilli through comparative genomics of 213 strains and associated genera.</title>
        <authorList>
            <person name="Sun Z."/>
            <person name="Harris H.M."/>
            <person name="McCann A."/>
            <person name="Guo C."/>
            <person name="Argimon S."/>
            <person name="Zhang W."/>
            <person name="Yang X."/>
            <person name="Jeffery I.B."/>
            <person name="Cooney J.C."/>
            <person name="Kagawa T.F."/>
            <person name="Liu W."/>
            <person name="Song Y."/>
            <person name="Salvetti E."/>
            <person name="Wrobel A."/>
            <person name="Rasinkangas P."/>
            <person name="Parkhill J."/>
            <person name="Rea M.C."/>
            <person name="O'Sullivan O."/>
            <person name="Ritari J."/>
            <person name="Douillard F.P."/>
            <person name="Paul Ross R."/>
            <person name="Yang R."/>
            <person name="Briner A.E."/>
            <person name="Felis G.E."/>
            <person name="de Vos W.M."/>
            <person name="Barrangou R."/>
            <person name="Klaenhammer T.R."/>
            <person name="Caufield P.W."/>
            <person name="Cui Y."/>
            <person name="Zhang H."/>
            <person name="O'Toole P.W."/>
        </authorList>
    </citation>
    <scope>NUCLEOTIDE SEQUENCE [LARGE SCALE GENOMIC DNA]</scope>
    <source>
        <strain evidence="3 4">DSM 20605</strain>
    </source>
</reference>
<dbReference type="GO" id="GO:0008168">
    <property type="term" value="F:methyltransferase activity"/>
    <property type="evidence" value="ECO:0007669"/>
    <property type="project" value="UniProtKB-KW"/>
</dbReference>
<accession>A0A0R2CGN3</accession>
<evidence type="ECO:0000313" key="4">
    <source>
        <dbReference type="Proteomes" id="UP000051576"/>
    </source>
</evidence>
<dbReference type="CDD" id="cd02440">
    <property type="entry name" value="AdoMet_MTases"/>
    <property type="match status" value="1"/>
</dbReference>
<dbReference type="GO" id="GO:0031167">
    <property type="term" value="P:rRNA methylation"/>
    <property type="evidence" value="ECO:0007669"/>
    <property type="project" value="InterPro"/>
</dbReference>
<dbReference type="PANTHER" id="PTHR43542">
    <property type="entry name" value="METHYLTRANSFERASE"/>
    <property type="match status" value="1"/>
</dbReference>
<dbReference type="AlphaFoldDB" id="A0A0R2CGN3"/>
<dbReference type="RefSeq" id="WP_056970458.1">
    <property type="nucleotide sequence ID" value="NZ_AYYX01000010.1"/>
</dbReference>
<evidence type="ECO:0000313" key="3">
    <source>
        <dbReference type="EMBL" id="KRM89172.1"/>
    </source>
</evidence>
<keyword evidence="1 3" id="KW-0489">Methyltransferase</keyword>
<dbReference type="STRING" id="1133569.FD21_GL000097"/>
<evidence type="ECO:0000256" key="2">
    <source>
        <dbReference type="ARBA" id="ARBA00022679"/>
    </source>
</evidence>
<comment type="caution">
    <text evidence="3">The sequence shown here is derived from an EMBL/GenBank/DDBJ whole genome shotgun (WGS) entry which is preliminary data.</text>
</comment>
<sequence length="186" mass="21162">MRVISGKYRGRKLKAVPGQLTRPTTDKVKESVFNMLGNSLAGQVLDLYAGSGSLGIEAVSRGAQQAILVDRQFQAVKTIKENIRATKEERLFQVYKADSFKILNVLAKRQLKFSYLFLDPPYKKQKISQVLQRFDELKLWQKDGIVVCETDQFAQLPAKIAGCKLWKRADYGITEVSIYHFRGDDQ</sequence>
<gene>
    <name evidence="3" type="ORF">FD21_GL000097</name>
</gene>
<name>A0A0R2CGN3_9LACO</name>
<dbReference type="Proteomes" id="UP000051576">
    <property type="component" value="Unassembled WGS sequence"/>
</dbReference>
<dbReference type="InterPro" id="IPR029063">
    <property type="entry name" value="SAM-dependent_MTases_sf"/>
</dbReference>
<proteinExistence type="predicted"/>
<evidence type="ECO:0000256" key="1">
    <source>
        <dbReference type="ARBA" id="ARBA00022603"/>
    </source>
</evidence>
<dbReference type="InterPro" id="IPR004398">
    <property type="entry name" value="RNA_MeTrfase_RsmD"/>
</dbReference>
<dbReference type="EMBL" id="AYYX01000010">
    <property type="protein sequence ID" value="KRM89172.1"/>
    <property type="molecule type" value="Genomic_DNA"/>
</dbReference>
<dbReference type="SUPFAM" id="SSF53335">
    <property type="entry name" value="S-adenosyl-L-methionine-dependent methyltransferases"/>
    <property type="match status" value="1"/>
</dbReference>
<keyword evidence="2 3" id="KW-0808">Transferase</keyword>
<dbReference type="PANTHER" id="PTHR43542:SF1">
    <property type="entry name" value="METHYLTRANSFERASE"/>
    <property type="match status" value="1"/>
</dbReference>
<dbReference type="Pfam" id="PF03602">
    <property type="entry name" value="Cons_hypoth95"/>
    <property type="match status" value="1"/>
</dbReference>
<dbReference type="PIRSF" id="PIRSF004553">
    <property type="entry name" value="CHP00095"/>
    <property type="match status" value="1"/>
</dbReference>
<organism evidence="3 4">
    <name type="scientific">Liquorilactobacillus vini DSM 20605</name>
    <dbReference type="NCBI Taxonomy" id="1133569"/>
    <lineage>
        <taxon>Bacteria</taxon>
        <taxon>Bacillati</taxon>
        <taxon>Bacillota</taxon>
        <taxon>Bacilli</taxon>
        <taxon>Lactobacillales</taxon>
        <taxon>Lactobacillaceae</taxon>
        <taxon>Liquorilactobacillus</taxon>
    </lineage>
</organism>
<dbReference type="eggNOG" id="COG0742">
    <property type="taxonomic scope" value="Bacteria"/>
</dbReference>
<dbReference type="NCBIfam" id="TIGR00095">
    <property type="entry name" value="16S rRNA (guanine(966)-N(2))-methyltransferase RsmD"/>
    <property type="match status" value="1"/>
</dbReference>
<dbReference type="Gene3D" id="3.40.50.150">
    <property type="entry name" value="Vaccinia Virus protein VP39"/>
    <property type="match status" value="1"/>
</dbReference>
<dbReference type="PATRIC" id="fig|1133569.4.peg.97"/>